<reference evidence="2" key="1">
    <citation type="journal article" date="2023" name="G3 (Bethesda)">
        <title>A reference genome for the long-term kleptoplast-retaining sea slug Elysia crispata morphotype clarki.</title>
        <authorList>
            <person name="Eastman K.E."/>
            <person name="Pendleton A.L."/>
            <person name="Shaikh M.A."/>
            <person name="Suttiyut T."/>
            <person name="Ogas R."/>
            <person name="Tomko P."/>
            <person name="Gavelis G."/>
            <person name="Widhalm J.R."/>
            <person name="Wisecaver J.H."/>
        </authorList>
    </citation>
    <scope>NUCLEOTIDE SEQUENCE</scope>
    <source>
        <strain evidence="2">ECLA1</strain>
    </source>
</reference>
<evidence type="ECO:0000313" key="2">
    <source>
        <dbReference type="EMBL" id="KAK3786609.1"/>
    </source>
</evidence>
<dbReference type="AlphaFoldDB" id="A0AAE1AF11"/>
<keyword evidence="3" id="KW-1185">Reference proteome</keyword>
<dbReference type="Proteomes" id="UP001283361">
    <property type="component" value="Unassembled WGS sequence"/>
</dbReference>
<gene>
    <name evidence="2" type="ORF">RRG08_027567</name>
</gene>
<name>A0AAE1AF11_9GAST</name>
<feature type="region of interest" description="Disordered" evidence="1">
    <location>
        <begin position="100"/>
        <end position="120"/>
    </location>
</feature>
<comment type="caution">
    <text evidence="2">The sequence shown here is derived from an EMBL/GenBank/DDBJ whole genome shotgun (WGS) entry which is preliminary data.</text>
</comment>
<dbReference type="EMBL" id="JAWDGP010001951">
    <property type="protein sequence ID" value="KAK3786609.1"/>
    <property type="molecule type" value="Genomic_DNA"/>
</dbReference>
<protein>
    <submittedName>
        <fullName evidence="2">Uncharacterized protein</fullName>
    </submittedName>
</protein>
<accession>A0AAE1AF11</accession>
<sequence>MDSRLSSGHCGPHLSCFDNGPSSPLASVSFLHDSSPQPSHWCVLSKVETHPACPVSGERRFGCNIGIPHHQQLTVPQPSLWACPHGLIALSPQHSCSLPSSGRPVWDSNSNSPHKVCGRD</sequence>
<evidence type="ECO:0000313" key="3">
    <source>
        <dbReference type="Proteomes" id="UP001283361"/>
    </source>
</evidence>
<proteinExistence type="predicted"/>
<organism evidence="2 3">
    <name type="scientific">Elysia crispata</name>
    <name type="common">lettuce slug</name>
    <dbReference type="NCBI Taxonomy" id="231223"/>
    <lineage>
        <taxon>Eukaryota</taxon>
        <taxon>Metazoa</taxon>
        <taxon>Spiralia</taxon>
        <taxon>Lophotrochozoa</taxon>
        <taxon>Mollusca</taxon>
        <taxon>Gastropoda</taxon>
        <taxon>Heterobranchia</taxon>
        <taxon>Euthyneura</taxon>
        <taxon>Panpulmonata</taxon>
        <taxon>Sacoglossa</taxon>
        <taxon>Placobranchoidea</taxon>
        <taxon>Plakobranchidae</taxon>
        <taxon>Elysia</taxon>
    </lineage>
</organism>
<evidence type="ECO:0000256" key="1">
    <source>
        <dbReference type="SAM" id="MobiDB-lite"/>
    </source>
</evidence>